<sequence length="62" mass="7284">KMLEKRKGIPPPVHNLSAKGLTLLYAMIKYDPDERIAAHQALQHPYFQELWQVTSNHFNLER</sequence>
<reference evidence="1" key="2">
    <citation type="submission" date="2025-09" db="UniProtKB">
        <authorList>
            <consortium name="Ensembl"/>
        </authorList>
    </citation>
    <scope>IDENTIFICATION</scope>
</reference>
<evidence type="ECO:0000313" key="2">
    <source>
        <dbReference type="Proteomes" id="UP000694428"/>
    </source>
</evidence>
<keyword evidence="2" id="KW-1185">Reference proteome</keyword>
<reference evidence="1" key="1">
    <citation type="submission" date="2025-08" db="UniProtKB">
        <authorList>
            <consortium name="Ensembl"/>
        </authorList>
    </citation>
    <scope>IDENTIFICATION</scope>
</reference>
<dbReference type="AlphaFoldDB" id="A0A8C9F058"/>
<dbReference type="SUPFAM" id="SSF56112">
    <property type="entry name" value="Protein kinase-like (PK-like)"/>
    <property type="match status" value="1"/>
</dbReference>
<accession>A0A8C9F058</accession>
<dbReference type="Proteomes" id="UP000694428">
    <property type="component" value="Unplaced"/>
</dbReference>
<proteinExistence type="predicted"/>
<dbReference type="InterPro" id="IPR011009">
    <property type="entry name" value="Kinase-like_dom_sf"/>
</dbReference>
<dbReference type="Ensembl" id="ENSPSTT00000007975.1">
    <property type="protein sequence ID" value="ENSPSTP00000007602.1"/>
    <property type="gene ID" value="ENSPSTG00000005373.1"/>
</dbReference>
<organism evidence="1 2">
    <name type="scientific">Pavo cristatus</name>
    <name type="common">Indian peafowl</name>
    <name type="synonym">Blue peafowl</name>
    <dbReference type="NCBI Taxonomy" id="9049"/>
    <lineage>
        <taxon>Eukaryota</taxon>
        <taxon>Metazoa</taxon>
        <taxon>Chordata</taxon>
        <taxon>Craniata</taxon>
        <taxon>Vertebrata</taxon>
        <taxon>Euteleostomi</taxon>
        <taxon>Archelosauria</taxon>
        <taxon>Archosauria</taxon>
        <taxon>Dinosauria</taxon>
        <taxon>Saurischia</taxon>
        <taxon>Theropoda</taxon>
        <taxon>Coelurosauria</taxon>
        <taxon>Aves</taxon>
        <taxon>Neognathae</taxon>
        <taxon>Galloanserae</taxon>
        <taxon>Galliformes</taxon>
        <taxon>Phasianidae</taxon>
        <taxon>Phasianinae</taxon>
        <taxon>Pavo</taxon>
    </lineage>
</organism>
<evidence type="ECO:0000313" key="1">
    <source>
        <dbReference type="Ensembl" id="ENSPSTP00000007602.1"/>
    </source>
</evidence>
<dbReference type="Gene3D" id="1.10.510.10">
    <property type="entry name" value="Transferase(Phosphotransferase) domain 1"/>
    <property type="match status" value="1"/>
</dbReference>
<name>A0A8C9F058_PAVCR</name>
<protein>
    <submittedName>
        <fullName evidence="1">Uncharacterized protein</fullName>
    </submittedName>
</protein>